<protein>
    <submittedName>
        <fullName evidence="11">Acetylornithine deacetylase</fullName>
        <ecNumber evidence="11">3.5.1.16</ecNumber>
    </submittedName>
</protein>
<keyword evidence="3" id="KW-0963">Cytoplasm</keyword>
<dbReference type="Proteomes" id="UP001271780">
    <property type="component" value="Unassembled WGS sequence"/>
</dbReference>
<dbReference type="Pfam" id="PF01546">
    <property type="entry name" value="Peptidase_M20"/>
    <property type="match status" value="1"/>
</dbReference>
<dbReference type="InterPro" id="IPR002933">
    <property type="entry name" value="Peptidase_M20"/>
</dbReference>
<dbReference type="GO" id="GO:0008777">
    <property type="term" value="F:acetylornithine deacetylase activity"/>
    <property type="evidence" value="ECO:0007669"/>
    <property type="project" value="UniProtKB-EC"/>
</dbReference>
<evidence type="ECO:0000256" key="3">
    <source>
        <dbReference type="ARBA" id="ARBA00022490"/>
    </source>
</evidence>
<reference evidence="11 12" key="1">
    <citation type="submission" date="2023-08" db="EMBL/GenBank/DDBJ databases">
        <title>Implementing the SeqCode for naming new Mesorhizobium species isolated from Vachellia karroo root nodules.</title>
        <authorList>
            <person name="Van Lill M."/>
        </authorList>
    </citation>
    <scope>NUCLEOTIDE SEQUENCE [LARGE SCALE GENOMIC DNA]</scope>
    <source>
        <strain evidence="11 12">VK23A</strain>
    </source>
</reference>
<proteinExistence type="inferred from homology"/>
<evidence type="ECO:0000256" key="6">
    <source>
        <dbReference type="ARBA" id="ARBA00022723"/>
    </source>
</evidence>
<feature type="domain" description="Peptidase M20 dimerisation" evidence="10">
    <location>
        <begin position="190"/>
        <end position="299"/>
    </location>
</feature>
<dbReference type="InterPro" id="IPR036264">
    <property type="entry name" value="Bact_exopeptidase_dim_dom"/>
</dbReference>
<keyword evidence="4" id="KW-0055">Arginine biosynthesis</keyword>
<comment type="cofactor">
    <cofactor evidence="1">
        <name>Zn(2+)</name>
        <dbReference type="ChEBI" id="CHEBI:29105"/>
    </cofactor>
</comment>
<dbReference type="InterPro" id="IPR001261">
    <property type="entry name" value="ArgE/DapE_CS"/>
</dbReference>
<dbReference type="Gene3D" id="3.30.70.360">
    <property type="match status" value="1"/>
</dbReference>
<evidence type="ECO:0000313" key="12">
    <source>
        <dbReference type="Proteomes" id="UP001271780"/>
    </source>
</evidence>
<keyword evidence="12" id="KW-1185">Reference proteome</keyword>
<dbReference type="InterPro" id="IPR011650">
    <property type="entry name" value="Peptidase_M20_dimer"/>
</dbReference>
<sequence>MTTNAENSEPASLATSELGGKAIDILAKLVAFPSVSSAANRDAIAYIADYFGELGASVLRLPSEQAGKENLWVTFGGSTDGGIVLSGHIDVVPVAGQDWHRPPFVLTLESDKVYGRGTTDMKGFVACVMAAASQIDSSRLKRPLHIAVTFDEEVGCHGARELVAFLKRTGTRPAAFLVGEPTGMAVVDRHKGSVGFTTEIAGKAAHSSQIHLGLNAIQVAAELVGFLMSLGEKQKGGRADEAFPYPYPSINVGSIRGGGVRNIVAPVCAIDWEVRPILPGQLNEIREAFSEHVRDKLAERQRWGGLVPEIVTQLVYDTPPLIANDPSEARNLALQVSGRNQTLAVSYGTEAGIYQEAGFATVVCGPGDIQQAHTADEWIEIDQLEQCVAFLQRLFEHCSDI</sequence>
<evidence type="ECO:0000256" key="1">
    <source>
        <dbReference type="ARBA" id="ARBA00001947"/>
    </source>
</evidence>
<evidence type="ECO:0000256" key="2">
    <source>
        <dbReference type="ARBA" id="ARBA00005691"/>
    </source>
</evidence>
<accession>A0ABU4XA95</accession>
<dbReference type="EMBL" id="JAVIIZ010000002">
    <property type="protein sequence ID" value="MDX8471514.1"/>
    <property type="molecule type" value="Genomic_DNA"/>
</dbReference>
<evidence type="ECO:0000256" key="5">
    <source>
        <dbReference type="ARBA" id="ARBA00022605"/>
    </source>
</evidence>
<dbReference type="CDD" id="cd03894">
    <property type="entry name" value="M20_ArgE"/>
    <property type="match status" value="1"/>
</dbReference>
<evidence type="ECO:0000256" key="8">
    <source>
        <dbReference type="ARBA" id="ARBA00022833"/>
    </source>
</evidence>
<evidence type="ECO:0000256" key="4">
    <source>
        <dbReference type="ARBA" id="ARBA00022571"/>
    </source>
</evidence>
<dbReference type="PROSITE" id="PS00759">
    <property type="entry name" value="ARGE_DAPE_CPG2_2"/>
    <property type="match status" value="1"/>
</dbReference>
<dbReference type="InterPro" id="IPR010169">
    <property type="entry name" value="AcOrn-deacetyl"/>
</dbReference>
<keyword evidence="9" id="KW-0170">Cobalt</keyword>
<dbReference type="PANTHER" id="PTHR43808:SF31">
    <property type="entry name" value="N-ACETYL-L-CITRULLINE DEACETYLASE"/>
    <property type="match status" value="1"/>
</dbReference>
<dbReference type="Pfam" id="PF07687">
    <property type="entry name" value="M20_dimer"/>
    <property type="match status" value="1"/>
</dbReference>
<dbReference type="PANTHER" id="PTHR43808">
    <property type="entry name" value="ACETYLORNITHINE DEACETYLASE"/>
    <property type="match status" value="1"/>
</dbReference>
<dbReference type="Gene3D" id="3.40.630.10">
    <property type="entry name" value="Zn peptidases"/>
    <property type="match status" value="1"/>
</dbReference>
<comment type="similarity">
    <text evidence="2">Belongs to the peptidase M20A family. ArgE subfamily.</text>
</comment>
<keyword evidence="5" id="KW-0028">Amino-acid biosynthesis</keyword>
<evidence type="ECO:0000313" key="11">
    <source>
        <dbReference type="EMBL" id="MDX8471514.1"/>
    </source>
</evidence>
<evidence type="ECO:0000256" key="7">
    <source>
        <dbReference type="ARBA" id="ARBA00022801"/>
    </source>
</evidence>
<comment type="caution">
    <text evidence="11">The sequence shown here is derived from an EMBL/GenBank/DDBJ whole genome shotgun (WGS) entry which is preliminary data.</text>
</comment>
<dbReference type="InterPro" id="IPR050072">
    <property type="entry name" value="Peptidase_M20A"/>
</dbReference>
<dbReference type="NCBIfam" id="NF005710">
    <property type="entry name" value="PRK07522.1"/>
    <property type="match status" value="1"/>
</dbReference>
<name>A0ABU4XA95_9HYPH</name>
<keyword evidence="6" id="KW-0479">Metal-binding</keyword>
<evidence type="ECO:0000256" key="9">
    <source>
        <dbReference type="ARBA" id="ARBA00023285"/>
    </source>
</evidence>
<dbReference type="EC" id="3.5.1.16" evidence="11"/>
<dbReference type="RefSeq" id="WP_320315939.1">
    <property type="nucleotide sequence ID" value="NZ_JAVIIX010000003.1"/>
</dbReference>
<dbReference type="SUPFAM" id="SSF53187">
    <property type="entry name" value="Zn-dependent exopeptidases"/>
    <property type="match status" value="1"/>
</dbReference>
<keyword evidence="7 11" id="KW-0378">Hydrolase</keyword>
<dbReference type="SUPFAM" id="SSF55031">
    <property type="entry name" value="Bacterial exopeptidase dimerisation domain"/>
    <property type="match status" value="1"/>
</dbReference>
<gene>
    <name evidence="11" type="primary">argE</name>
    <name evidence="11" type="ORF">RFM27_05465</name>
</gene>
<organism evidence="11 12">
    <name type="scientific">Mesorhizobium dulcispinae</name>
    <dbReference type="NCBI Taxonomy" id="3072316"/>
    <lineage>
        <taxon>Bacteria</taxon>
        <taxon>Pseudomonadati</taxon>
        <taxon>Pseudomonadota</taxon>
        <taxon>Alphaproteobacteria</taxon>
        <taxon>Hyphomicrobiales</taxon>
        <taxon>Phyllobacteriaceae</taxon>
        <taxon>Mesorhizobium</taxon>
    </lineage>
</organism>
<evidence type="ECO:0000259" key="10">
    <source>
        <dbReference type="Pfam" id="PF07687"/>
    </source>
</evidence>
<dbReference type="NCBIfam" id="TIGR01892">
    <property type="entry name" value="AcOrn-deacetyl"/>
    <property type="match status" value="1"/>
</dbReference>
<keyword evidence="8" id="KW-0862">Zinc</keyword>